<organism evidence="4 5">
    <name type="scientific">Methanomethylophilus alvi</name>
    <dbReference type="NCBI Taxonomy" id="1291540"/>
    <lineage>
        <taxon>Archaea</taxon>
        <taxon>Methanobacteriati</taxon>
        <taxon>Thermoplasmatota</taxon>
        <taxon>Thermoplasmata</taxon>
        <taxon>Methanomassiliicoccales</taxon>
        <taxon>Methanomethylophilaceae</taxon>
        <taxon>Methanomethylophilus</taxon>
    </lineage>
</organism>
<dbReference type="SUPFAM" id="SSF63411">
    <property type="entry name" value="LuxS/MPP-like metallohydrolase"/>
    <property type="match status" value="2"/>
</dbReference>
<dbReference type="OMA" id="IDVVCDM"/>
<dbReference type="InterPro" id="IPR011765">
    <property type="entry name" value="Pept_M16_N"/>
</dbReference>
<dbReference type="EMBL" id="CP017686">
    <property type="protein sequence ID" value="AYQ55470.1"/>
    <property type="molecule type" value="Genomic_DNA"/>
</dbReference>
<dbReference type="InterPro" id="IPR050361">
    <property type="entry name" value="MPP/UQCRC_Complex"/>
</dbReference>
<feature type="domain" description="Peptidase M16 N-terminal" evidence="2">
    <location>
        <begin position="22"/>
        <end position="163"/>
    </location>
</feature>
<dbReference type="PANTHER" id="PTHR11851:SF49">
    <property type="entry name" value="MITOCHONDRIAL-PROCESSING PEPTIDASE SUBUNIT ALPHA"/>
    <property type="match status" value="1"/>
</dbReference>
<dbReference type="Pfam" id="PF00675">
    <property type="entry name" value="Peptidase_M16"/>
    <property type="match status" value="1"/>
</dbReference>
<gene>
    <name evidence="4" type="ORF">BKD89_06640</name>
</gene>
<evidence type="ECO:0000259" key="3">
    <source>
        <dbReference type="Pfam" id="PF05193"/>
    </source>
</evidence>
<protein>
    <submittedName>
        <fullName evidence="4">Peptidase M16</fullName>
    </submittedName>
</protein>
<accession>A0A3G3II11</accession>
<evidence type="ECO:0000313" key="5">
    <source>
        <dbReference type="Proteomes" id="UP000273278"/>
    </source>
</evidence>
<evidence type="ECO:0000313" key="4">
    <source>
        <dbReference type="EMBL" id="AYQ55470.1"/>
    </source>
</evidence>
<feature type="domain" description="Peptidase M16 C-terminal" evidence="3">
    <location>
        <begin position="175"/>
        <end position="348"/>
    </location>
</feature>
<dbReference type="GO" id="GO:0046872">
    <property type="term" value="F:metal ion binding"/>
    <property type="evidence" value="ECO:0007669"/>
    <property type="project" value="InterPro"/>
</dbReference>
<reference evidence="4 5" key="1">
    <citation type="submission" date="2016-10" db="EMBL/GenBank/DDBJ databases">
        <title>Complete genome of the TMA-utilizing, human hosted archaeon Methanomethylophilus alvus Gen. nov, sp. nov., strain Mx-05, derived from a pure culture.</title>
        <authorList>
            <person name="Brugere J.-F."/>
            <person name="Ben Hania W."/>
            <person name="Chaudhary P.P."/>
            <person name="Gaci N."/>
            <person name="Borrel G."/>
            <person name="Cao Van Tuat L."/>
            <person name="Fardeau M.-L."/>
            <person name="Harris H.M.B."/>
            <person name="O'Toole P.W."/>
            <person name="Ollivier B."/>
        </authorList>
    </citation>
    <scope>NUCLEOTIDE SEQUENCE [LARGE SCALE GENOMIC DNA]</scope>
    <source>
        <strain evidence="4 5">Mx-05</strain>
    </source>
</reference>
<dbReference type="InterPro" id="IPR011249">
    <property type="entry name" value="Metalloenz_LuxS/M16"/>
</dbReference>
<dbReference type="AlphaFoldDB" id="A0A3G3II11"/>
<evidence type="ECO:0000256" key="1">
    <source>
        <dbReference type="ARBA" id="ARBA00007261"/>
    </source>
</evidence>
<proteinExistence type="inferred from homology"/>
<dbReference type="PANTHER" id="PTHR11851">
    <property type="entry name" value="METALLOPROTEASE"/>
    <property type="match status" value="1"/>
</dbReference>
<name>A0A3G3II11_9ARCH</name>
<sequence>MDGAIMSGNSIELTKTAGGIPVLTENIPTSASAGFLIAVRTGSRDEYDGIYGLSHLLEHTVFRETRNMDSFEMAKKMEGAGGELNAFTAKEMTGFYGIILKDTAKVAMECVADIVSNPLINEKDTELEKEIVLQELSMVKSEPETYVHDLFETNLWNGEQLGLDEGGTEETVKPLTFEDLRKYYGERYGRPNLAVFATGNVDREEVASWAEESLDGMTASVVNERKEPKMPSAGYHYHENKTDHVNIGFGFPTAKVSEEERFAISVLSAVLGAGTSSRLFQNVREKNALVYSIYDVAQHYSDAGYLAAFMSCTGKNVEESMTQTAKTYSDLKKNGLEKGELERTKNLLKGAVARGTETTDSRIYRMCRAYMTHGVAHSAGETLALIDAVTEDDVMAAADRIIDADRLNVTVLGHCPRGVRSFDLSSLDI</sequence>
<dbReference type="InterPro" id="IPR007863">
    <property type="entry name" value="Peptidase_M16_C"/>
</dbReference>
<comment type="similarity">
    <text evidence="1">Belongs to the peptidase M16 family.</text>
</comment>
<dbReference type="Proteomes" id="UP000273278">
    <property type="component" value="Chromosome"/>
</dbReference>
<dbReference type="Pfam" id="PF05193">
    <property type="entry name" value="Peptidase_M16_C"/>
    <property type="match status" value="1"/>
</dbReference>
<evidence type="ECO:0000259" key="2">
    <source>
        <dbReference type="Pfam" id="PF00675"/>
    </source>
</evidence>
<dbReference type="Gene3D" id="3.30.830.10">
    <property type="entry name" value="Metalloenzyme, LuxS/M16 peptidase-like"/>
    <property type="match status" value="2"/>
</dbReference>